<feature type="domain" description="SGNH hydrolase-type esterase" evidence="2">
    <location>
        <begin position="228"/>
        <end position="412"/>
    </location>
</feature>
<dbReference type="PANTHER" id="PTHR43784">
    <property type="entry name" value="GDSL-LIKE LIPASE/ACYLHYDROLASE, PUTATIVE (AFU_ORTHOLOGUE AFUA_2G00820)-RELATED"/>
    <property type="match status" value="1"/>
</dbReference>
<dbReference type="InterPro" id="IPR013830">
    <property type="entry name" value="SGNH_hydro"/>
</dbReference>
<dbReference type="PANTHER" id="PTHR43784:SF2">
    <property type="entry name" value="GDSL-LIKE LIPASE_ACYLHYDROLASE, PUTATIVE (AFU_ORTHOLOGUE AFUA_2G00820)-RELATED"/>
    <property type="match status" value="1"/>
</dbReference>
<feature type="chain" id="PRO_5044236529" evidence="1">
    <location>
        <begin position="34"/>
        <end position="458"/>
    </location>
</feature>
<proteinExistence type="predicted"/>
<organism evidence="3">
    <name type="scientific">Streptomyces sp. R35</name>
    <dbReference type="NCBI Taxonomy" id="3238630"/>
    <lineage>
        <taxon>Bacteria</taxon>
        <taxon>Bacillati</taxon>
        <taxon>Actinomycetota</taxon>
        <taxon>Actinomycetes</taxon>
        <taxon>Kitasatosporales</taxon>
        <taxon>Streptomycetaceae</taxon>
        <taxon>Streptomyces</taxon>
    </lineage>
</organism>
<evidence type="ECO:0000313" key="3">
    <source>
        <dbReference type="EMBL" id="XDQ60017.1"/>
    </source>
</evidence>
<dbReference type="EMBL" id="CP163440">
    <property type="protein sequence ID" value="XDQ60017.1"/>
    <property type="molecule type" value="Genomic_DNA"/>
</dbReference>
<evidence type="ECO:0000259" key="2">
    <source>
        <dbReference type="Pfam" id="PF13472"/>
    </source>
</evidence>
<dbReference type="Pfam" id="PF13472">
    <property type="entry name" value="Lipase_GDSL_2"/>
    <property type="match status" value="1"/>
</dbReference>
<keyword evidence="3" id="KW-0378">Hydrolase</keyword>
<dbReference type="AlphaFoldDB" id="A0AB39RXJ7"/>
<dbReference type="GO" id="GO:0016787">
    <property type="term" value="F:hydrolase activity"/>
    <property type="evidence" value="ECO:0007669"/>
    <property type="project" value="UniProtKB-KW"/>
</dbReference>
<protein>
    <submittedName>
        <fullName evidence="3">SGNH/GDSL hydrolase family protein</fullName>
    </submittedName>
</protein>
<reference evidence="3" key="1">
    <citation type="submission" date="2024-07" db="EMBL/GenBank/DDBJ databases">
        <authorList>
            <person name="Yu S.T."/>
        </authorList>
    </citation>
    <scope>NUCLEOTIDE SEQUENCE</scope>
    <source>
        <strain evidence="3">R35</strain>
    </source>
</reference>
<evidence type="ECO:0000256" key="1">
    <source>
        <dbReference type="SAM" id="SignalP"/>
    </source>
</evidence>
<dbReference type="Gene3D" id="3.40.50.1110">
    <property type="entry name" value="SGNH hydrolase"/>
    <property type="match status" value="1"/>
</dbReference>
<dbReference type="InterPro" id="IPR036514">
    <property type="entry name" value="SGNH_hydro_sf"/>
</dbReference>
<keyword evidence="1" id="KW-0732">Signal</keyword>
<dbReference type="InterPro" id="IPR053140">
    <property type="entry name" value="GDSL_Rv0518-like"/>
</dbReference>
<dbReference type="SUPFAM" id="SSF52266">
    <property type="entry name" value="SGNH hydrolase"/>
    <property type="match status" value="1"/>
</dbReference>
<dbReference type="RefSeq" id="WP_369254988.1">
    <property type="nucleotide sequence ID" value="NZ_CP163440.1"/>
</dbReference>
<gene>
    <name evidence="3" type="ORF">AB5J50_04195</name>
</gene>
<sequence length="458" mass="47765">MRAAWYRRRAVGVVSALVLAVCGPLTASSAAQAQSPAQAQPLSQASTGTAATPAAAKGKHSVVTWGASADRQGAGPADRSYRLIVRTSVGGTNMRIRLSNAFGDHPVTFASAYAGLQKQGAELVPGSNHPLSFGGVASVTVPAGETVLSDPLPGRLAAQTNLVISLYVTGAQGPTTGHGMAMQTNYATAGNHAAEEGAANWTDPMGSWYWLDAVAVETSTAVSSVVTLGDSITDGWASTTDENRRWPDYLSRRLQAASGSTVKGVANEGISGNKVLADGAGEAALNRLQRDVLSQPGVSTVFLFEGINDIKAHSGVTVDDMIAGYQQIIDRAHAAGKCVVGATVMPFKGWYEYDAASEAVRQGVNDWIRNSGALDAVTDFDKITRNPYDPQLILPFFDGGDHLHPNDKGMQAMADAVDLGRLTSCRPPQGSPGPAETTLVAPPLRAGAPRYDLVRRGA</sequence>
<dbReference type="CDD" id="cd01830">
    <property type="entry name" value="XynE_like"/>
    <property type="match status" value="1"/>
</dbReference>
<feature type="signal peptide" evidence="1">
    <location>
        <begin position="1"/>
        <end position="33"/>
    </location>
</feature>
<name>A0AB39RXJ7_9ACTN</name>
<accession>A0AB39RXJ7</accession>